<dbReference type="Pfam" id="PF02598">
    <property type="entry name" value="Methyltrn_RNA_3"/>
    <property type="match status" value="1"/>
</dbReference>
<name>A0A9P0EYV5_BEMTA</name>
<dbReference type="Gene3D" id="3.40.1280.10">
    <property type="match status" value="1"/>
</dbReference>
<dbReference type="InterPro" id="IPR029028">
    <property type="entry name" value="Alpha/beta_knot_MTases"/>
</dbReference>
<dbReference type="CDD" id="cd18086">
    <property type="entry name" value="HsC9orf114-like"/>
    <property type="match status" value="1"/>
</dbReference>
<dbReference type="InterPro" id="IPR029026">
    <property type="entry name" value="tRNA_m1G_MTases_N"/>
</dbReference>
<evidence type="ECO:0000313" key="3">
    <source>
        <dbReference type="EMBL" id="CAH0382601.1"/>
    </source>
</evidence>
<dbReference type="EMBL" id="OU963862">
    <property type="protein sequence ID" value="CAH0382601.1"/>
    <property type="molecule type" value="Genomic_DNA"/>
</dbReference>
<dbReference type="InterPro" id="IPR012340">
    <property type="entry name" value="NA-bd_OB-fold"/>
</dbReference>
<dbReference type="KEGG" id="btab:109033814"/>
<dbReference type="Proteomes" id="UP001152759">
    <property type="component" value="Chromosome 1"/>
</dbReference>
<evidence type="ECO:0000313" key="4">
    <source>
        <dbReference type="Proteomes" id="UP001152759"/>
    </source>
</evidence>
<dbReference type="PANTHER" id="PTHR12150">
    <property type="entry name" value="CLASS IV SAM-BINDING METHYLTRANSFERASE-RELATED"/>
    <property type="match status" value="1"/>
</dbReference>
<accession>A0A9P0EYV5</accession>
<feature type="region of interest" description="Disordered" evidence="2">
    <location>
        <begin position="1"/>
        <end position="59"/>
    </location>
</feature>
<evidence type="ECO:0008006" key="5">
    <source>
        <dbReference type="Google" id="ProtNLM"/>
    </source>
</evidence>
<dbReference type="SUPFAM" id="SSF50249">
    <property type="entry name" value="Nucleic acid-binding proteins"/>
    <property type="match status" value="1"/>
</dbReference>
<proteinExistence type="inferred from homology"/>
<sequence length="358" mass="39935">MKRPGTTKDVGIRRKEYKERKKKRSEKIVGKILNSMAADESSESQTKSGPTIRSNSCDSQIPRMSRTLSIAVPASILDNAQSAELRTYLGGQIARAACIFKVDEIIVFNDVEDSKGESNYDIQQSCYQLARILQYLECPQYLRKTLFPIHQSLQYAGLLNPLDAPHHLRANDESLFREGIVSKCPPKPNVGSYVSVGLPKDVLVDKILEPSLRVTVRLEPNDRGAKLQGKIVSPTTPKEEAGLYWGYTVRVASCLQEVFSNCPYEGAYDLTIGTSDKGDSLYDLNKEHFHQFSHTLVVFGGLLGLEAALKADHNIPVSNIRQLFDHYLNTCPNQGSRTIRTEEAILITLTALTRYLSV</sequence>
<evidence type="ECO:0000256" key="2">
    <source>
        <dbReference type="SAM" id="MobiDB-lite"/>
    </source>
</evidence>
<feature type="compositionally biased region" description="Polar residues" evidence="2">
    <location>
        <begin position="43"/>
        <end position="59"/>
    </location>
</feature>
<dbReference type="Gene3D" id="2.40.50.140">
    <property type="entry name" value="Nucleic acid-binding proteins"/>
    <property type="match status" value="1"/>
</dbReference>
<keyword evidence="4" id="KW-1185">Reference proteome</keyword>
<dbReference type="InterPro" id="IPR003750">
    <property type="entry name" value="Put_MeTrfase-C9orf114-like"/>
</dbReference>
<reference evidence="3" key="1">
    <citation type="submission" date="2021-12" db="EMBL/GenBank/DDBJ databases">
        <authorList>
            <person name="King R."/>
        </authorList>
    </citation>
    <scope>NUCLEOTIDE SEQUENCE</scope>
</reference>
<organism evidence="3 4">
    <name type="scientific">Bemisia tabaci</name>
    <name type="common">Sweetpotato whitefly</name>
    <name type="synonym">Aleurodes tabaci</name>
    <dbReference type="NCBI Taxonomy" id="7038"/>
    <lineage>
        <taxon>Eukaryota</taxon>
        <taxon>Metazoa</taxon>
        <taxon>Ecdysozoa</taxon>
        <taxon>Arthropoda</taxon>
        <taxon>Hexapoda</taxon>
        <taxon>Insecta</taxon>
        <taxon>Pterygota</taxon>
        <taxon>Neoptera</taxon>
        <taxon>Paraneoptera</taxon>
        <taxon>Hemiptera</taxon>
        <taxon>Sternorrhyncha</taxon>
        <taxon>Aleyrodoidea</taxon>
        <taxon>Aleyrodidae</taxon>
        <taxon>Aleyrodinae</taxon>
        <taxon>Bemisia</taxon>
    </lineage>
</organism>
<dbReference type="AlphaFoldDB" id="A0A9P0EYV5"/>
<gene>
    <name evidence="3" type="ORF">BEMITA_LOCUS2119</name>
</gene>
<protein>
    <recommendedName>
        <fullName evidence="5">RNA methyltransferase</fullName>
    </recommendedName>
</protein>
<dbReference type="SUPFAM" id="SSF75217">
    <property type="entry name" value="alpha/beta knot"/>
    <property type="match status" value="1"/>
</dbReference>
<comment type="similarity">
    <text evidence="1">Belongs to the class IV-like SAM-binding methyltransferase superfamily.</text>
</comment>
<evidence type="ECO:0000256" key="1">
    <source>
        <dbReference type="ARBA" id="ARBA00009841"/>
    </source>
</evidence>
<feature type="compositionally biased region" description="Basic and acidic residues" evidence="2">
    <location>
        <begin position="10"/>
        <end position="19"/>
    </location>
</feature>
<dbReference type="PANTHER" id="PTHR12150:SF13">
    <property type="entry name" value="METHYLTRANSFERASE C9ORF114-RELATED"/>
    <property type="match status" value="1"/>
</dbReference>